<feature type="transmembrane region" description="Helical" evidence="1">
    <location>
        <begin position="42"/>
        <end position="67"/>
    </location>
</feature>
<name>A0A1E7NIA2_CAMJU</name>
<gene>
    <name evidence="2" type="ORF">JYC20_001232</name>
</gene>
<evidence type="ECO:0000256" key="1">
    <source>
        <dbReference type="SAM" id="Phobius"/>
    </source>
</evidence>
<feature type="transmembrane region" description="Helical" evidence="1">
    <location>
        <begin position="5"/>
        <end position="22"/>
    </location>
</feature>
<dbReference type="Proteomes" id="UP000735326">
    <property type="component" value="Unassembled WGS sequence"/>
</dbReference>
<sequence length="328" mass="38516">MKIKLFLLASFIYIALIFAFAWHLELGSYTLNISTYTFELPIMIWLVIPLFVYMILAVLHIAFYGFLRYLKFKHFFKDAAKFEAYTQDLLLEKDLKTTFQTKEFRAVAQLFKTLKTHEKIPHSNKINEILDLIDGLNKNEFFNLSKFKLENNNVLYLQNEKNHLKNDANYAYSKLKNLNEIKDEFEEIAFNTLIEKASYEQIKNVKIPKKPSEVLTLIKRFKEGNLELSAAEYEVLLSHNILSEKDYLNAAKLSTKLLNPDAILGIFNKIKNEKSEALRAHLYLLAEFGLLDELREQIHNDDKKFNDFKAFLALREKNIKINLNQLIQ</sequence>
<dbReference type="AlphaFoldDB" id="A0A1E7NIA2"/>
<keyword evidence="1" id="KW-0472">Membrane</keyword>
<reference evidence="2" key="1">
    <citation type="submission" date="2021-02" db="EMBL/GenBank/DDBJ databases">
        <authorList>
            <consortium name="PulseNet: The National Subtyping Network for Foodborne Disease Surveillance"/>
        </authorList>
    </citation>
    <scope>NUCLEOTIDE SEQUENCE</scope>
    <source>
        <strain evidence="2">PNUSAC020384</strain>
    </source>
</reference>
<organism evidence="2 3">
    <name type="scientific">Campylobacter jejuni</name>
    <dbReference type="NCBI Taxonomy" id="197"/>
    <lineage>
        <taxon>Bacteria</taxon>
        <taxon>Pseudomonadati</taxon>
        <taxon>Campylobacterota</taxon>
        <taxon>Epsilonproteobacteria</taxon>
        <taxon>Campylobacterales</taxon>
        <taxon>Campylobacteraceae</taxon>
        <taxon>Campylobacter</taxon>
    </lineage>
</organism>
<keyword evidence="1" id="KW-0812">Transmembrane</keyword>
<dbReference type="RefSeq" id="WP_002877207.1">
    <property type="nucleotide sequence ID" value="NZ_BTEZ01000008.1"/>
</dbReference>
<comment type="caution">
    <text evidence="2">The sequence shown here is derived from an EMBL/GenBank/DDBJ whole genome shotgun (WGS) entry which is preliminary data.</text>
</comment>
<proteinExistence type="predicted"/>
<dbReference type="EMBL" id="AAYVUT010000007">
    <property type="protein sequence ID" value="EHB2512064.1"/>
    <property type="molecule type" value="Genomic_DNA"/>
</dbReference>
<keyword evidence="1" id="KW-1133">Transmembrane helix</keyword>
<evidence type="ECO:0000313" key="3">
    <source>
        <dbReference type="Proteomes" id="UP000735326"/>
    </source>
</evidence>
<evidence type="ECO:0000313" key="2">
    <source>
        <dbReference type="EMBL" id="EHB2512064.1"/>
    </source>
</evidence>
<protein>
    <submittedName>
        <fullName evidence="2">Uncharacterized protein</fullName>
    </submittedName>
</protein>
<accession>A0A1E7NIA2</accession>